<proteinExistence type="predicted"/>
<protein>
    <submittedName>
        <fullName evidence="2">Uncharacterized protein</fullName>
    </submittedName>
</protein>
<dbReference type="RefSeq" id="WP_076600403.1">
    <property type="nucleotide sequence ID" value="NZ_FTMD01000001.1"/>
</dbReference>
<dbReference type="OrthoDB" id="856045at2"/>
<name>A0A1N6NPQ7_9RHOO</name>
<dbReference type="AlphaFoldDB" id="A0A1N6NPQ7"/>
<dbReference type="SUPFAM" id="SSF52540">
    <property type="entry name" value="P-loop containing nucleoside triphosphate hydrolases"/>
    <property type="match status" value="1"/>
</dbReference>
<feature type="region of interest" description="Disordered" evidence="1">
    <location>
        <begin position="1133"/>
        <end position="1152"/>
    </location>
</feature>
<feature type="compositionally biased region" description="Basic and acidic residues" evidence="1">
    <location>
        <begin position="1141"/>
        <end position="1152"/>
    </location>
</feature>
<reference evidence="3" key="1">
    <citation type="submission" date="2017-01" db="EMBL/GenBank/DDBJ databases">
        <authorList>
            <person name="Varghese N."/>
            <person name="Submissions S."/>
        </authorList>
    </citation>
    <scope>NUCLEOTIDE SEQUENCE [LARGE SCALE GENOMIC DNA]</scope>
    <source>
        <strain evidence="3">ATCC 51758</strain>
    </source>
</reference>
<dbReference type="InterPro" id="IPR027417">
    <property type="entry name" value="P-loop_NTPase"/>
</dbReference>
<dbReference type="EMBL" id="FTMD01000001">
    <property type="protein sequence ID" value="SIP94085.1"/>
    <property type="molecule type" value="Genomic_DNA"/>
</dbReference>
<dbReference type="STRING" id="34027.SAMN05421829_101397"/>
<organism evidence="2 3">
    <name type="scientific">Aromatoleum tolulyticum</name>
    <dbReference type="NCBI Taxonomy" id="34027"/>
    <lineage>
        <taxon>Bacteria</taxon>
        <taxon>Pseudomonadati</taxon>
        <taxon>Pseudomonadota</taxon>
        <taxon>Betaproteobacteria</taxon>
        <taxon>Rhodocyclales</taxon>
        <taxon>Rhodocyclaceae</taxon>
        <taxon>Aromatoleum</taxon>
    </lineage>
</organism>
<evidence type="ECO:0000256" key="1">
    <source>
        <dbReference type="SAM" id="MobiDB-lite"/>
    </source>
</evidence>
<evidence type="ECO:0000313" key="3">
    <source>
        <dbReference type="Proteomes" id="UP000186819"/>
    </source>
</evidence>
<keyword evidence="3" id="KW-1185">Reference proteome</keyword>
<dbReference type="Proteomes" id="UP000186819">
    <property type="component" value="Unassembled WGS sequence"/>
</dbReference>
<sequence>MLKRIIDGLELNAHHTRSISLSRDLHDDTTIASYLPTPNAVQALKQIGTALAECRSQRAWKVVGPYGSGKSALGIVLAQLLAGRDTHPAASEMLREASASVADLFASSKRFALAIVGARLSIGLALEAEVHRALEGWHQGKGANALKRHLSEPGLYKGRPINAVAGELMRDFASVARAQGFSGTLLLVDEVGKFVEHAAMHPEAGDLIALQQLAEEACRQGDDSLAMVVLQHQHFASYAAGIGRALGDEWHKVASRFEEIPFDEPVERYVHFATHALGTKPALHRDSKLVGAARSLFATALEQSILRAPTPADRRLFQHPEKLYPLHPLTLASLAVVSKRYGQSERSFHAFLNSNEPAGLRDFAQVTSVEGYPWYRLAQVFDYLASGNGLRFRDLAAERRWAFALVSIERQAKDADALVALKTIAVLELVQAPLALRITPELVAFALGNLSVSETRTLLDRLVDQGLLICRHSRSEYGFAVSDAINIEALYEQAAQAGDDELTVRGASHALGNRLVVANKHYDRRGTIRTLAIDVGTVTAWPHAGANRSDSDGQPDGWLRLILVTADSREERQVLDRVRDADDPLSVHCCLSLSARGRAALAELAIWLAVQREVAAKRLDPWTSQYVESRLHQAKEDVDALVLSALASNPGRIGPVYWHQGKAVPDSESMNVGQVASWMFEKVFHRAPRIINELINKDRPASAIVLARQRLLDALLAGSGGATLFRDNEYPPERLIHATLLRDTGIWQADGNDCELVEPKLGARVDICALWTEISLVLTRDEAPTFEQVLQELAAPPFGVRNGPASVWVTLYLMIHRSRCAVFERGTLVLELTSEHLQRMHRNPHTFTLRELPQAQGGHNLLRDYGAVLASLGAVPSGEATYLELARALYRWFGRLSDFTQQTGRVSKDAALVRSALRKAQDPIQLLTSTLPKVYAQSKGKRPFQEWLSAALVDLGMSQRKLQDVVVTELGQAFEMIGPLGKIRSQLQSECSGTATGLADARLKSFILRCTDLTLTDEKWLDSVASLLVQLPLDAWTDETVVSFAQAVTDISGHYRRWLRLVMQRKGAPRAAERFMSLTLTSASGQESALLVATTEHSTRLAHNLLDLLAQEAGADPQTAAAALAQALQNLQVTRAPTNSTEEKHHDKREAG</sequence>
<evidence type="ECO:0000313" key="2">
    <source>
        <dbReference type="EMBL" id="SIP94085.1"/>
    </source>
</evidence>
<accession>A0A1N6NPQ7</accession>
<gene>
    <name evidence="2" type="ORF">SAMN05421829_101397</name>
</gene>